<name>A0A2P5YRZ5_GOSBA</name>
<accession>A0A2P5YRZ5</accession>
<sequence length="145" mass="15604">MGLHLEGKAGTIQVASAVDGHSRNEVEVEVGSLDHGKHSVVVFHDRKNPNNIAPPLNNNMGLPTMDISGSGKGLNNRVRGISKKRNKIFHGNNTHFKITGSQRMPLKESMEQIAESLSALSNTNFDSVLTNKLDGQNKGGNLPGQ</sequence>
<dbReference type="OrthoDB" id="10434421at2759"/>
<protein>
    <submittedName>
        <fullName evidence="1">Uncharacterized protein</fullName>
    </submittedName>
</protein>
<evidence type="ECO:0000313" key="1">
    <source>
        <dbReference type="EMBL" id="PPS18352.1"/>
    </source>
</evidence>
<organism evidence="1 2">
    <name type="scientific">Gossypium barbadense</name>
    <name type="common">Sea Island cotton</name>
    <name type="synonym">Hibiscus barbadensis</name>
    <dbReference type="NCBI Taxonomy" id="3634"/>
    <lineage>
        <taxon>Eukaryota</taxon>
        <taxon>Viridiplantae</taxon>
        <taxon>Streptophyta</taxon>
        <taxon>Embryophyta</taxon>
        <taxon>Tracheophyta</taxon>
        <taxon>Spermatophyta</taxon>
        <taxon>Magnoliopsida</taxon>
        <taxon>eudicotyledons</taxon>
        <taxon>Gunneridae</taxon>
        <taxon>Pentapetalae</taxon>
        <taxon>rosids</taxon>
        <taxon>malvids</taxon>
        <taxon>Malvales</taxon>
        <taxon>Malvaceae</taxon>
        <taxon>Malvoideae</taxon>
        <taxon>Gossypium</taxon>
    </lineage>
</organism>
<dbReference type="AlphaFoldDB" id="A0A2P5YRZ5"/>
<proteinExistence type="predicted"/>
<dbReference type="EMBL" id="KZ662843">
    <property type="protein sequence ID" value="PPS18352.1"/>
    <property type="molecule type" value="Genomic_DNA"/>
</dbReference>
<gene>
    <name evidence="1" type="ORF">GOBAR_AA02231</name>
</gene>
<evidence type="ECO:0000313" key="2">
    <source>
        <dbReference type="Proteomes" id="UP000239757"/>
    </source>
</evidence>
<dbReference type="Proteomes" id="UP000239757">
    <property type="component" value="Unassembled WGS sequence"/>
</dbReference>
<reference evidence="1 2" key="1">
    <citation type="submission" date="2015-01" db="EMBL/GenBank/DDBJ databases">
        <title>Genome of allotetraploid Gossypium barbadense reveals genomic plasticity and fiber elongation in cotton evolution.</title>
        <authorList>
            <person name="Chen X."/>
            <person name="Liu X."/>
            <person name="Zhao B."/>
            <person name="Zheng H."/>
            <person name="Hu Y."/>
            <person name="Lu G."/>
            <person name="Yang C."/>
            <person name="Chen J."/>
            <person name="Shan C."/>
            <person name="Zhang L."/>
            <person name="Zhou Y."/>
            <person name="Wang L."/>
            <person name="Guo W."/>
            <person name="Bai Y."/>
            <person name="Ruan J."/>
            <person name="Shangguan X."/>
            <person name="Mao Y."/>
            <person name="Jiang J."/>
            <person name="Zhu Y."/>
            <person name="Lei J."/>
            <person name="Kang H."/>
            <person name="Chen S."/>
            <person name="He X."/>
            <person name="Wang R."/>
            <person name="Wang Y."/>
            <person name="Chen J."/>
            <person name="Wang L."/>
            <person name="Yu S."/>
            <person name="Wang B."/>
            <person name="Wei J."/>
            <person name="Song S."/>
            <person name="Lu X."/>
            <person name="Gao Z."/>
            <person name="Gu W."/>
            <person name="Deng X."/>
            <person name="Ma D."/>
            <person name="Wang S."/>
            <person name="Liang W."/>
            <person name="Fang L."/>
            <person name="Cai C."/>
            <person name="Zhu X."/>
            <person name="Zhou B."/>
            <person name="Zhang Y."/>
            <person name="Chen Z."/>
            <person name="Xu S."/>
            <person name="Zhu R."/>
            <person name="Wang S."/>
            <person name="Zhang T."/>
            <person name="Zhao G."/>
        </authorList>
    </citation>
    <scope>NUCLEOTIDE SEQUENCE [LARGE SCALE GENOMIC DNA]</scope>
    <source>
        <strain evidence="2">cv. Xinhai21</strain>
        <tissue evidence="1">Leaf</tissue>
    </source>
</reference>